<keyword evidence="1" id="KW-1133">Transmembrane helix</keyword>
<feature type="transmembrane region" description="Helical" evidence="1">
    <location>
        <begin position="12"/>
        <end position="37"/>
    </location>
</feature>
<reference evidence="2 3" key="1">
    <citation type="submission" date="2019-06" db="EMBL/GenBank/DDBJ databases">
        <title>A chromosomal-level reference genome of Carpinus fangiana (Coryloideae, Betulaceae).</title>
        <authorList>
            <person name="Yang X."/>
            <person name="Wang Z."/>
            <person name="Zhang L."/>
            <person name="Hao G."/>
            <person name="Liu J."/>
            <person name="Yang Y."/>
        </authorList>
    </citation>
    <scope>NUCLEOTIDE SEQUENCE [LARGE SCALE GENOMIC DNA]</scope>
    <source>
        <strain evidence="2">Cfa_2016G</strain>
        <tissue evidence="2">Leaf</tissue>
    </source>
</reference>
<accession>A0A660KN93</accession>
<organism evidence="2 3">
    <name type="scientific">Carpinus fangiana</name>
    <dbReference type="NCBI Taxonomy" id="176857"/>
    <lineage>
        <taxon>Eukaryota</taxon>
        <taxon>Viridiplantae</taxon>
        <taxon>Streptophyta</taxon>
        <taxon>Embryophyta</taxon>
        <taxon>Tracheophyta</taxon>
        <taxon>Spermatophyta</taxon>
        <taxon>Magnoliopsida</taxon>
        <taxon>eudicotyledons</taxon>
        <taxon>Gunneridae</taxon>
        <taxon>Pentapetalae</taxon>
        <taxon>rosids</taxon>
        <taxon>fabids</taxon>
        <taxon>Fagales</taxon>
        <taxon>Betulaceae</taxon>
        <taxon>Carpinus</taxon>
    </lineage>
</organism>
<dbReference type="EMBL" id="CM017324">
    <property type="protein sequence ID" value="KAE8037180.1"/>
    <property type="molecule type" value="Genomic_DNA"/>
</dbReference>
<dbReference type="AlphaFoldDB" id="A0A660KN93"/>
<protein>
    <submittedName>
        <fullName evidence="2">Uncharacterized protein</fullName>
    </submittedName>
</protein>
<evidence type="ECO:0000313" key="3">
    <source>
        <dbReference type="Proteomes" id="UP000327013"/>
    </source>
</evidence>
<dbReference type="FunFam" id="3.90.550.50:FF:000006">
    <property type="entry name" value="Fringe-related protein-like"/>
    <property type="match status" value="1"/>
</dbReference>
<dbReference type="OrthoDB" id="414175at2759"/>
<dbReference type="Pfam" id="PF04646">
    <property type="entry name" value="DUF604"/>
    <property type="match status" value="2"/>
</dbReference>
<dbReference type="Proteomes" id="UP000327013">
    <property type="component" value="Chromosome 4"/>
</dbReference>
<proteinExistence type="predicted"/>
<dbReference type="Gene3D" id="3.90.550.50">
    <property type="match status" value="2"/>
</dbReference>
<evidence type="ECO:0000313" key="2">
    <source>
        <dbReference type="EMBL" id="KAE8037180.1"/>
    </source>
</evidence>
<evidence type="ECO:0000256" key="1">
    <source>
        <dbReference type="SAM" id="Phobius"/>
    </source>
</evidence>
<dbReference type="InterPro" id="IPR006740">
    <property type="entry name" value="DUF604"/>
</dbReference>
<dbReference type="FunFam" id="3.90.550.50:FF:000038">
    <property type="entry name" value="Predicted protein"/>
    <property type="match status" value="1"/>
</dbReference>
<keyword evidence="1" id="KW-0472">Membrane</keyword>
<keyword evidence="3" id="KW-1185">Reference proteome</keyword>
<keyword evidence="1" id="KW-0812">Transmembrane</keyword>
<sequence>MSSTVSIQQNLSPLSLGTLCKSLAISGLVLFLFYTFLFNPPNNYQPFGVLSTIKQKWPINIAPTTNISHIVFGIVGSMNTWKYKSSYSAAWWQPNITRGYLFLDRPPTPEFQPWPSNFPPFRVNEDVSKLRAFPRMVRPSQVRIVRTIMETFRQGDKNVRWYVMADDDTILFVDNLVGVLAKYNHSKYYYIGSNSECVKSNSDFSFDMAFGGAGYALSYPLVEALATKLDACIERYPNLYVSDFMLHSCLADLGVPLTHQKGFHQIDLLNDISGLLSAHPQFPFLSLHHIDTIDPIFPSMNRSEAINHLMKAAKADQSRLLQQTICYHRPTNWSFSVSWGYSAYIYENIIPRSILWRPLETFRPWARNARPPLYMFNTRWLSNNACEAPHVFFLDSIRHSDEGDQIVTTYVRKSARGLPPCSFTGNHSADPITKIQVFSPATTRMEAGGRDCCDIVNMGRSNITEVKYRACMKDEYTLFIPPNNYPLSDLLSTIKQKWPTNISPTADNIISPTNISHIVFGIVGALNTWNSRKPYVESWWRPNITRGYLFLDRPPTPEFQPWPSNLPPFRVSEDVRKITTFPKTVMPIPARIVRTIIEAFREGDKNVRWYVMGDDDTIFFLDNLIGVLAKYNHSKYYYIGSNSEFVKANSFFSFDMAFGGAGYALSYPLVEALAAKLDACILRYPISYAGDYILHSCLSDFGVPLTLEKGFHQIDLHNDTTGFLSAQPQTPFLSLHHIDAIDPIFPSMNRSEAINHLMKAAKVDQSRLLQQTICYHRPSNWSFSVSWGYSAYIYENIIPRSILRTPLETFTQWTMNVTPPLYMFNTRRLSNNPCEAPHVFFLDSIGRSDEGDQIVTTYIRKSPRRLPPCSFTGNHSADPITKIQVFSPATTRMEAGGRDCCDIENMGRRNIREVKYRGCIKDEVIA</sequence>
<gene>
    <name evidence="2" type="ORF">FH972_009792</name>
</gene>
<dbReference type="PANTHER" id="PTHR10811">
    <property type="entry name" value="FRINGE-RELATED"/>
    <property type="match status" value="1"/>
</dbReference>
<name>A0A660KN93_9ROSI</name>